<keyword evidence="3" id="KW-1185">Reference proteome</keyword>
<organism evidence="2 3">
    <name type="scientific">Scleroderma citrinum Foug A</name>
    <dbReference type="NCBI Taxonomy" id="1036808"/>
    <lineage>
        <taxon>Eukaryota</taxon>
        <taxon>Fungi</taxon>
        <taxon>Dikarya</taxon>
        <taxon>Basidiomycota</taxon>
        <taxon>Agaricomycotina</taxon>
        <taxon>Agaricomycetes</taxon>
        <taxon>Agaricomycetidae</taxon>
        <taxon>Boletales</taxon>
        <taxon>Sclerodermatineae</taxon>
        <taxon>Sclerodermataceae</taxon>
        <taxon>Scleroderma</taxon>
    </lineage>
</organism>
<evidence type="ECO:0000259" key="1">
    <source>
        <dbReference type="Pfam" id="PF05699"/>
    </source>
</evidence>
<evidence type="ECO:0000313" key="3">
    <source>
        <dbReference type="Proteomes" id="UP000053989"/>
    </source>
</evidence>
<evidence type="ECO:0000313" key="2">
    <source>
        <dbReference type="EMBL" id="KIM69306.1"/>
    </source>
</evidence>
<dbReference type="AlphaFoldDB" id="A0A0C3EN78"/>
<dbReference type="Pfam" id="PF05699">
    <property type="entry name" value="Dimer_Tnp_hAT"/>
    <property type="match status" value="1"/>
</dbReference>
<dbReference type="OrthoDB" id="2423954at2759"/>
<reference evidence="3" key="2">
    <citation type="submission" date="2015-01" db="EMBL/GenBank/DDBJ databases">
        <title>Evolutionary Origins and Diversification of the Mycorrhizal Mutualists.</title>
        <authorList>
            <consortium name="DOE Joint Genome Institute"/>
            <consortium name="Mycorrhizal Genomics Consortium"/>
            <person name="Kohler A."/>
            <person name="Kuo A."/>
            <person name="Nagy L.G."/>
            <person name="Floudas D."/>
            <person name="Copeland A."/>
            <person name="Barry K.W."/>
            <person name="Cichocki N."/>
            <person name="Veneault-Fourrey C."/>
            <person name="LaButti K."/>
            <person name="Lindquist E.A."/>
            <person name="Lipzen A."/>
            <person name="Lundell T."/>
            <person name="Morin E."/>
            <person name="Murat C."/>
            <person name="Riley R."/>
            <person name="Ohm R."/>
            <person name="Sun H."/>
            <person name="Tunlid A."/>
            <person name="Henrissat B."/>
            <person name="Grigoriev I.V."/>
            <person name="Hibbett D.S."/>
            <person name="Martin F."/>
        </authorList>
    </citation>
    <scope>NUCLEOTIDE SEQUENCE [LARGE SCALE GENOMIC DNA]</scope>
    <source>
        <strain evidence="3">Foug A</strain>
    </source>
</reference>
<dbReference type="InterPro" id="IPR008906">
    <property type="entry name" value="HATC_C_dom"/>
</dbReference>
<dbReference type="STRING" id="1036808.A0A0C3EN78"/>
<protein>
    <recommendedName>
        <fullName evidence="1">HAT C-terminal dimerisation domain-containing protein</fullName>
    </recommendedName>
</protein>
<dbReference type="HOGENOM" id="CLU_080325_0_0_1"/>
<dbReference type="GO" id="GO:0046983">
    <property type="term" value="F:protein dimerization activity"/>
    <property type="evidence" value="ECO:0007669"/>
    <property type="project" value="InterPro"/>
</dbReference>
<dbReference type="InParanoid" id="A0A0C3EN78"/>
<accession>A0A0C3EN78</accession>
<dbReference type="Proteomes" id="UP000053989">
    <property type="component" value="Unassembled WGS sequence"/>
</dbReference>
<proteinExistence type="predicted"/>
<gene>
    <name evidence="2" type="ORF">SCLCIDRAFT_63207</name>
</gene>
<feature type="non-terminal residue" evidence="2">
    <location>
        <position position="1"/>
    </location>
</feature>
<dbReference type="SUPFAM" id="SSF53098">
    <property type="entry name" value="Ribonuclease H-like"/>
    <property type="match status" value="1"/>
</dbReference>
<dbReference type="InterPro" id="IPR012337">
    <property type="entry name" value="RNaseH-like_sf"/>
</dbReference>
<sequence length="212" mass="24243">LEPLAVAANILQSLDTRLDITLLTWANLYRIYSGPSLDDAVRVQVLNSLSKRWLQMDQDAFISAVIMNPYIRAKCFARGNPQLSSIGLYNIVKHTFARMLRKDPDLDFHNTFFDYLLDAKEFSSSLMGIAELKVLCEKESTSVNLVMLWERLDTGVSHRRNSLIQFAVRLLSIVTNSASCERAFSEFGITHTKRRNRLSEEKVHKTTIVKMD</sequence>
<feature type="non-terminal residue" evidence="2">
    <location>
        <position position="212"/>
    </location>
</feature>
<reference evidence="2 3" key="1">
    <citation type="submission" date="2014-04" db="EMBL/GenBank/DDBJ databases">
        <authorList>
            <consortium name="DOE Joint Genome Institute"/>
            <person name="Kuo A."/>
            <person name="Kohler A."/>
            <person name="Nagy L.G."/>
            <person name="Floudas D."/>
            <person name="Copeland A."/>
            <person name="Barry K.W."/>
            <person name="Cichocki N."/>
            <person name="Veneault-Fourrey C."/>
            <person name="LaButti K."/>
            <person name="Lindquist E.A."/>
            <person name="Lipzen A."/>
            <person name="Lundell T."/>
            <person name="Morin E."/>
            <person name="Murat C."/>
            <person name="Sun H."/>
            <person name="Tunlid A."/>
            <person name="Henrissat B."/>
            <person name="Grigoriev I.V."/>
            <person name="Hibbett D.S."/>
            <person name="Martin F."/>
            <person name="Nordberg H.P."/>
            <person name="Cantor M.N."/>
            <person name="Hua S.X."/>
        </authorList>
    </citation>
    <scope>NUCLEOTIDE SEQUENCE [LARGE SCALE GENOMIC DNA]</scope>
    <source>
        <strain evidence="2 3">Foug A</strain>
    </source>
</reference>
<name>A0A0C3EN78_9AGAM</name>
<dbReference type="EMBL" id="KN822007">
    <property type="protein sequence ID" value="KIM69306.1"/>
    <property type="molecule type" value="Genomic_DNA"/>
</dbReference>
<feature type="domain" description="HAT C-terminal dimerisation" evidence="1">
    <location>
        <begin position="141"/>
        <end position="209"/>
    </location>
</feature>